<name>A0A8S3SL18_MYTED</name>
<dbReference type="Gene3D" id="2.40.70.10">
    <property type="entry name" value="Acid Proteases"/>
    <property type="match status" value="1"/>
</dbReference>
<dbReference type="Pfam" id="PF00665">
    <property type="entry name" value="rve"/>
    <property type="match status" value="1"/>
</dbReference>
<dbReference type="InterPro" id="IPR019103">
    <property type="entry name" value="Peptidase_aspartic_DDI1-type"/>
</dbReference>
<accession>A0A8S3SL18</accession>
<dbReference type="Gene3D" id="1.10.340.70">
    <property type="match status" value="1"/>
</dbReference>
<dbReference type="InterPro" id="IPR036397">
    <property type="entry name" value="RNaseH_sf"/>
</dbReference>
<dbReference type="CDD" id="cd09274">
    <property type="entry name" value="RNase_HI_RT_Ty3"/>
    <property type="match status" value="1"/>
</dbReference>
<dbReference type="GO" id="GO:0004519">
    <property type="term" value="F:endonuclease activity"/>
    <property type="evidence" value="ECO:0007669"/>
    <property type="project" value="UniProtKB-KW"/>
</dbReference>
<dbReference type="InterPro" id="IPR000953">
    <property type="entry name" value="Chromo/chromo_shadow_dom"/>
</dbReference>
<evidence type="ECO:0000256" key="4">
    <source>
        <dbReference type="ARBA" id="ARBA00022759"/>
    </source>
</evidence>
<dbReference type="PANTHER" id="PTHR37984:SF5">
    <property type="entry name" value="PROTEIN NYNRIN-LIKE"/>
    <property type="match status" value="1"/>
</dbReference>
<feature type="domain" description="Chromo" evidence="7">
    <location>
        <begin position="1258"/>
        <end position="1318"/>
    </location>
</feature>
<dbReference type="PANTHER" id="PTHR37984">
    <property type="entry name" value="PROTEIN CBG26694"/>
    <property type="match status" value="1"/>
</dbReference>
<dbReference type="GO" id="GO:0015074">
    <property type="term" value="P:DNA integration"/>
    <property type="evidence" value="ECO:0007669"/>
    <property type="project" value="InterPro"/>
</dbReference>
<dbReference type="Proteomes" id="UP000683360">
    <property type="component" value="Unassembled WGS sequence"/>
</dbReference>
<dbReference type="Pfam" id="PF00078">
    <property type="entry name" value="RVT_1"/>
    <property type="match status" value="1"/>
</dbReference>
<gene>
    <name evidence="10" type="ORF">MEDL_35244</name>
</gene>
<dbReference type="SUPFAM" id="SSF54160">
    <property type="entry name" value="Chromo domain-like"/>
    <property type="match status" value="1"/>
</dbReference>
<evidence type="ECO:0000313" key="11">
    <source>
        <dbReference type="Proteomes" id="UP000683360"/>
    </source>
</evidence>
<dbReference type="InterPro" id="IPR021109">
    <property type="entry name" value="Peptidase_aspartic_dom_sf"/>
</dbReference>
<dbReference type="InterPro" id="IPR023779">
    <property type="entry name" value="Chromodomain_CS"/>
</dbReference>
<dbReference type="FunFam" id="3.30.420.10:FF:000032">
    <property type="entry name" value="Retrovirus-related Pol polyprotein from transposon 297-like Protein"/>
    <property type="match status" value="1"/>
</dbReference>
<keyword evidence="11" id="KW-1185">Reference proteome</keyword>
<dbReference type="Gene3D" id="3.10.10.10">
    <property type="entry name" value="HIV Type 1 Reverse Transcriptase, subunit A, domain 1"/>
    <property type="match status" value="1"/>
</dbReference>
<dbReference type="InterPro" id="IPR001584">
    <property type="entry name" value="Integrase_cat-core"/>
</dbReference>
<dbReference type="PROSITE" id="PS00598">
    <property type="entry name" value="CHROMO_1"/>
    <property type="match status" value="1"/>
</dbReference>
<dbReference type="InterPro" id="IPR016197">
    <property type="entry name" value="Chromo-like_dom_sf"/>
</dbReference>
<dbReference type="GO" id="GO:0003676">
    <property type="term" value="F:nucleic acid binding"/>
    <property type="evidence" value="ECO:0007669"/>
    <property type="project" value="InterPro"/>
</dbReference>
<evidence type="ECO:0008006" key="12">
    <source>
        <dbReference type="Google" id="ProtNLM"/>
    </source>
</evidence>
<reference evidence="10" key="1">
    <citation type="submission" date="2021-03" db="EMBL/GenBank/DDBJ databases">
        <authorList>
            <person name="Bekaert M."/>
        </authorList>
    </citation>
    <scope>NUCLEOTIDE SEQUENCE</scope>
</reference>
<dbReference type="CDD" id="cd00024">
    <property type="entry name" value="CD_CSD"/>
    <property type="match status" value="1"/>
</dbReference>
<dbReference type="InterPro" id="IPR012337">
    <property type="entry name" value="RNaseH-like_sf"/>
</dbReference>
<dbReference type="Pfam" id="PF17919">
    <property type="entry name" value="RT_RNaseH_2"/>
    <property type="match status" value="1"/>
</dbReference>
<dbReference type="FunFam" id="1.10.340.70:FF:000001">
    <property type="entry name" value="Retrovirus-related Pol polyprotein from transposon gypsy-like Protein"/>
    <property type="match status" value="1"/>
</dbReference>
<evidence type="ECO:0000259" key="8">
    <source>
        <dbReference type="PROSITE" id="PS50878"/>
    </source>
</evidence>
<keyword evidence="4" id="KW-0378">Hydrolase</keyword>
<keyword evidence="4" id="KW-0255">Endonuclease</keyword>
<dbReference type="InterPro" id="IPR043128">
    <property type="entry name" value="Rev_trsase/Diguanyl_cyclase"/>
</dbReference>
<proteinExistence type="predicted"/>
<dbReference type="FunFam" id="3.30.70.270:FF:000020">
    <property type="entry name" value="Transposon Tf2-6 polyprotein-like Protein"/>
    <property type="match status" value="1"/>
</dbReference>
<dbReference type="PROSITE" id="PS50013">
    <property type="entry name" value="CHROMO_2"/>
    <property type="match status" value="1"/>
</dbReference>
<keyword evidence="2" id="KW-0548">Nucleotidyltransferase</keyword>
<dbReference type="FunFam" id="3.10.20.370:FF:000001">
    <property type="entry name" value="Retrovirus-related Pol polyprotein from transposon 17.6-like protein"/>
    <property type="match status" value="1"/>
</dbReference>
<dbReference type="EMBL" id="CAJPWZ010001703">
    <property type="protein sequence ID" value="CAG2221857.1"/>
    <property type="molecule type" value="Genomic_DNA"/>
</dbReference>
<sequence>MNGINLINNYIQIKVGHVNQYALIDSGSDINVINEQVIKTVNCRKYRSDKTRITAVNNEHMSISSVVYIPITIGNDIFSIKFYVVQSIKPDIILGLEFLQANNIIIDFNNNKIRVDPRRQLILSKDTVIPPMSEKVVVARIRGSYLPDEIIGLTSASPKLLSSGLMTAKSISKVDKNQILFGVGNFTDKPITLSKQCNLGKFVCLSKHDKLYDFESLDTGSRVCNVSKSSVDVKNQADKSLSVDQISQLQDLVDKYNDVFVGKDSKLGKCSLLKHKIEVPEGTAPVRQRAYKVGPRQKDVLENMIKDMLEQDIIEESISPWGAPCLLVAKKNNNGYRFVVDFRSLNKHIVNLDAYPLPTTDEALESLGSASPTYFSCLDLQSGFYQLEIDPSSRPLTAWRCHLGLFQFKRLPMGLKNSPLTFQRVMEAVLRGLNWKSSLVYLDDVIVFSRTFQDHLLHLQQVFERLRNAGLKLHPSKCNFAKREIRYLGHIVNSEGISPDPEKVTAIRTYPIPTNLKQLRAFLGLSGYYRRFMKNYSKLASPLYQLTRKDTNFVWTEQCQTAFDELKESLSQPPILGYPQYDQPFRLYTDASSFSLGAVLCQVQNGIERVICYAGKSLSASEKNYGISEKECLALVYGIKHFDCYLRHNKFEAFVDHSSLKWLLTMNEPVGKFARWNALVQSYDFDIKYRPGKIHTNADGISRRTYDDEVDHSDNWDELPTFDCISQPIKDTQRRAELPNDAAKLKGLTIVTCAAAVTENDENVVLSNDSIRDYQRIDAWYKDLIIYLETETLPDDPKRRRDILTIHNSYVIDNGTLFHIYTQDKRKVKNIDINLQICIPKRLVKLVLEETHDSLLNGNHCGINRTLFKTRLRYYWPSLNSDVIEWVKSCVMCSQRKRPQTLTKARLMSMPVPSQPFEAVSTDILGPMRKTVTNGNKYVLVFICYLTKYVELIPVKDITAVTVADAFLKNVICRHGICKTLHSDRGTNYLSNIVRETCRLLDVKKTQTTSFHPQCNGQSERMMSTIVNSISKRIDDDEDNWDRFIPFIQYSYNNTPCLDSTEYTPFFLTHGRYPRSLLDISFDNFDLPVTCRDYIIRLLENLDKSREVAVEILKERKQQMVTTANRKTHELQFAVGDIVYIYRPVVTPGKHRKFMRPWIGPYYITQKLSDIHVKIRRKSDGKLVKNRVHVNRLKHGFLWHDRPQDPEPPPNVDATEPAILADEEIPPNFVDNTEIPQGVDNVSQNGDPQNDSISEKLYEVEKILRKKFFDGKWCYRVKWLDFDSTNNSWVEYQDLNEKCKKYVNDMHKKILTDRRSKKKN</sequence>
<dbReference type="SMART" id="SM00298">
    <property type="entry name" value="CHROMO"/>
    <property type="match status" value="1"/>
</dbReference>
<evidence type="ECO:0000259" key="9">
    <source>
        <dbReference type="PROSITE" id="PS50994"/>
    </source>
</evidence>
<organism evidence="10 11">
    <name type="scientific">Mytilus edulis</name>
    <name type="common">Blue mussel</name>
    <dbReference type="NCBI Taxonomy" id="6550"/>
    <lineage>
        <taxon>Eukaryota</taxon>
        <taxon>Metazoa</taxon>
        <taxon>Spiralia</taxon>
        <taxon>Lophotrochozoa</taxon>
        <taxon>Mollusca</taxon>
        <taxon>Bivalvia</taxon>
        <taxon>Autobranchia</taxon>
        <taxon>Pteriomorphia</taxon>
        <taxon>Mytilida</taxon>
        <taxon>Mytiloidea</taxon>
        <taxon>Mytilidae</taxon>
        <taxon>Mytilinae</taxon>
        <taxon>Mytilus</taxon>
    </lineage>
</organism>
<evidence type="ECO:0000256" key="6">
    <source>
        <dbReference type="ARBA" id="ARBA00023268"/>
    </source>
</evidence>
<evidence type="ECO:0000259" key="7">
    <source>
        <dbReference type="PROSITE" id="PS50013"/>
    </source>
</evidence>
<evidence type="ECO:0000256" key="1">
    <source>
        <dbReference type="ARBA" id="ARBA00022679"/>
    </source>
</evidence>
<evidence type="ECO:0000256" key="3">
    <source>
        <dbReference type="ARBA" id="ARBA00022722"/>
    </source>
</evidence>
<dbReference type="SUPFAM" id="SSF56672">
    <property type="entry name" value="DNA/RNA polymerases"/>
    <property type="match status" value="1"/>
</dbReference>
<dbReference type="InterPro" id="IPR041588">
    <property type="entry name" value="Integrase_H2C2"/>
</dbReference>
<dbReference type="InterPro" id="IPR000477">
    <property type="entry name" value="RT_dom"/>
</dbReference>
<dbReference type="PROSITE" id="PS50994">
    <property type="entry name" value="INTEGRASE"/>
    <property type="match status" value="1"/>
</dbReference>
<feature type="domain" description="Integrase catalytic" evidence="9">
    <location>
        <begin position="912"/>
        <end position="1073"/>
    </location>
</feature>
<evidence type="ECO:0000313" key="10">
    <source>
        <dbReference type="EMBL" id="CAG2221857.1"/>
    </source>
</evidence>
<dbReference type="CDD" id="cd00303">
    <property type="entry name" value="retropepsin_like"/>
    <property type="match status" value="1"/>
</dbReference>
<protein>
    <recommendedName>
        <fullName evidence="12">Endonuclease</fullName>
    </recommendedName>
</protein>
<keyword evidence="1" id="KW-0808">Transferase</keyword>
<keyword evidence="6" id="KW-0511">Multifunctional enzyme</keyword>
<dbReference type="InterPro" id="IPR043502">
    <property type="entry name" value="DNA/RNA_pol_sf"/>
</dbReference>
<dbReference type="CDD" id="cd01647">
    <property type="entry name" value="RT_LTR"/>
    <property type="match status" value="1"/>
</dbReference>
<dbReference type="Gene3D" id="3.30.70.270">
    <property type="match status" value="2"/>
</dbReference>
<dbReference type="InterPro" id="IPR041577">
    <property type="entry name" value="RT_RNaseH_2"/>
</dbReference>
<evidence type="ECO:0000256" key="5">
    <source>
        <dbReference type="ARBA" id="ARBA00023242"/>
    </source>
</evidence>
<dbReference type="Pfam" id="PF17921">
    <property type="entry name" value="Integrase_H2C2"/>
    <property type="match status" value="1"/>
</dbReference>
<dbReference type="OrthoDB" id="8193822at2759"/>
<dbReference type="GO" id="GO:0016779">
    <property type="term" value="F:nucleotidyltransferase activity"/>
    <property type="evidence" value="ECO:0007669"/>
    <property type="project" value="UniProtKB-KW"/>
</dbReference>
<dbReference type="SUPFAM" id="SSF53098">
    <property type="entry name" value="Ribonuclease H-like"/>
    <property type="match status" value="1"/>
</dbReference>
<keyword evidence="3" id="KW-0540">Nuclease</keyword>
<evidence type="ECO:0000256" key="2">
    <source>
        <dbReference type="ARBA" id="ARBA00022695"/>
    </source>
</evidence>
<dbReference type="PROSITE" id="PS50878">
    <property type="entry name" value="RT_POL"/>
    <property type="match status" value="1"/>
</dbReference>
<dbReference type="GO" id="GO:0004190">
    <property type="term" value="F:aspartic-type endopeptidase activity"/>
    <property type="evidence" value="ECO:0007669"/>
    <property type="project" value="InterPro"/>
</dbReference>
<feature type="domain" description="Reverse transcriptase" evidence="8">
    <location>
        <begin position="309"/>
        <end position="492"/>
    </location>
</feature>
<dbReference type="InterPro" id="IPR050951">
    <property type="entry name" value="Retrovirus_Pol_polyprotein"/>
</dbReference>
<dbReference type="Pfam" id="PF09668">
    <property type="entry name" value="Asp_protease"/>
    <property type="match status" value="1"/>
</dbReference>
<dbReference type="Gene3D" id="3.30.420.10">
    <property type="entry name" value="Ribonuclease H-like superfamily/Ribonuclease H"/>
    <property type="match status" value="1"/>
</dbReference>
<comment type="caution">
    <text evidence="10">The sequence shown here is derived from an EMBL/GenBank/DDBJ whole genome shotgun (WGS) entry which is preliminary data.</text>
</comment>
<dbReference type="GO" id="GO:0006508">
    <property type="term" value="P:proteolysis"/>
    <property type="evidence" value="ECO:0007669"/>
    <property type="project" value="InterPro"/>
</dbReference>
<keyword evidence="5" id="KW-0539">Nucleus</keyword>
<dbReference type="SUPFAM" id="SSF50630">
    <property type="entry name" value="Acid proteases"/>
    <property type="match status" value="1"/>
</dbReference>
<dbReference type="Gene3D" id="2.40.50.40">
    <property type="match status" value="1"/>
</dbReference>